<dbReference type="GO" id="GO:0046872">
    <property type="term" value="F:metal ion binding"/>
    <property type="evidence" value="ECO:0007669"/>
    <property type="project" value="UniProtKB-KW"/>
</dbReference>
<dbReference type="Pfam" id="PF01522">
    <property type="entry name" value="Polysacc_deac_1"/>
    <property type="match status" value="1"/>
</dbReference>
<dbReference type="PANTHER" id="PTHR46471">
    <property type="entry name" value="CHITIN DEACETYLASE"/>
    <property type="match status" value="1"/>
</dbReference>
<dbReference type="GO" id="GO:0005886">
    <property type="term" value="C:plasma membrane"/>
    <property type="evidence" value="ECO:0007669"/>
    <property type="project" value="UniProtKB-SubCell"/>
</dbReference>
<dbReference type="PROSITE" id="PS51677">
    <property type="entry name" value="NODB"/>
    <property type="match status" value="1"/>
</dbReference>
<keyword evidence="5" id="KW-0479">Metal-binding</keyword>
<proteinExistence type="predicted"/>
<evidence type="ECO:0000256" key="7">
    <source>
        <dbReference type="ARBA" id="ARBA00022801"/>
    </source>
</evidence>
<name>A0A8H3DXQ2_9AGAM</name>
<dbReference type="InterPro" id="IPR006600">
    <property type="entry name" value="HTH_CenpB_DNA-bd_dom"/>
</dbReference>
<keyword evidence="4" id="KW-0325">Glycoprotein</keyword>
<reference evidence="16" key="1">
    <citation type="submission" date="2021-01" db="EMBL/GenBank/DDBJ databases">
        <authorList>
            <person name="Kaushik A."/>
        </authorList>
    </citation>
    <scope>NUCLEOTIDE SEQUENCE</scope>
    <source>
        <strain evidence="16">AG5</strain>
    </source>
</reference>
<keyword evidence="8" id="KW-0238">DNA-binding</keyword>
<dbReference type="GO" id="GO:0071555">
    <property type="term" value="P:cell wall organization"/>
    <property type="evidence" value="ECO:0007669"/>
    <property type="project" value="UniProtKB-KW"/>
</dbReference>
<dbReference type="Pfam" id="PF03221">
    <property type="entry name" value="HTH_Tnp_Tc5"/>
    <property type="match status" value="1"/>
</dbReference>
<dbReference type="GO" id="GO:0003677">
    <property type="term" value="F:DNA binding"/>
    <property type="evidence" value="ECO:0007669"/>
    <property type="project" value="UniProtKB-KW"/>
</dbReference>
<evidence type="ECO:0000256" key="1">
    <source>
        <dbReference type="ARBA" id="ARBA00001941"/>
    </source>
</evidence>
<feature type="signal peptide" evidence="13">
    <location>
        <begin position="1"/>
        <end position="21"/>
    </location>
</feature>
<dbReference type="Gene3D" id="3.20.20.370">
    <property type="entry name" value="Glycoside hydrolase/deacetylase"/>
    <property type="match status" value="1"/>
</dbReference>
<evidence type="ECO:0000256" key="2">
    <source>
        <dbReference type="ARBA" id="ARBA00004609"/>
    </source>
</evidence>
<dbReference type="PANTHER" id="PTHR46471:SF2">
    <property type="entry name" value="CHITIN DEACETYLASE-RELATED"/>
    <property type="match status" value="1"/>
</dbReference>
<dbReference type="GO" id="GO:0016810">
    <property type="term" value="F:hydrolase activity, acting on carbon-nitrogen (but not peptide) bonds"/>
    <property type="evidence" value="ECO:0007669"/>
    <property type="project" value="InterPro"/>
</dbReference>
<keyword evidence="4" id="KW-0336">GPI-anchor</keyword>
<gene>
    <name evidence="16" type="ORF">RDB_LOCUS74643</name>
</gene>
<dbReference type="GO" id="GO:0005975">
    <property type="term" value="P:carbohydrate metabolic process"/>
    <property type="evidence" value="ECO:0007669"/>
    <property type="project" value="InterPro"/>
</dbReference>
<dbReference type="EMBL" id="CAJNJQ010001503">
    <property type="protein sequence ID" value="CAE7140523.1"/>
    <property type="molecule type" value="Genomic_DNA"/>
</dbReference>
<feature type="chain" id="PRO_5034354174" description="Chitin deacetylase" evidence="13">
    <location>
        <begin position="22"/>
        <end position="401"/>
    </location>
</feature>
<evidence type="ECO:0000256" key="10">
    <source>
        <dbReference type="ARBA" id="ARBA00023277"/>
    </source>
</evidence>
<dbReference type="Proteomes" id="UP000663827">
    <property type="component" value="Unassembled WGS sequence"/>
</dbReference>
<evidence type="ECO:0000256" key="11">
    <source>
        <dbReference type="ARBA" id="ARBA00023288"/>
    </source>
</evidence>
<comment type="subcellular location">
    <subcellularLocation>
        <location evidence="2">Cell membrane</location>
        <topology evidence="2">Lipid-anchor</topology>
        <topology evidence="2">GPI-anchor</topology>
    </subcellularLocation>
</comment>
<dbReference type="InterPro" id="IPR009057">
    <property type="entry name" value="Homeodomain-like_sf"/>
</dbReference>
<keyword evidence="9" id="KW-0472">Membrane</keyword>
<dbReference type="AlphaFoldDB" id="A0A8H3DXQ2"/>
<feature type="domain" description="NodB homology" evidence="15">
    <location>
        <begin position="41"/>
        <end position="226"/>
    </location>
</feature>
<dbReference type="SMART" id="SM00674">
    <property type="entry name" value="CENPB"/>
    <property type="match status" value="1"/>
</dbReference>
<evidence type="ECO:0008006" key="18">
    <source>
        <dbReference type="Google" id="ProtNLM"/>
    </source>
</evidence>
<sequence length="401" mass="44995">MRFSAAQFAAIASAIFGAARASSSLTSRTTASVVMKCTEPNTVAITFDDGPYNWTMELVDMLDSYGAKGTFFVNGNNYGCIYSEENAKRLNYLIEKGHQLASHTWAHAHLPQLTGDALNSEFTKTNEAIRKITGHTPAFMRPPYGEYNDEVVEKAANNGQTVVIWDFDSKDSIGATANESKSYYDDILSQHPGHILTLNHETIETTAHQVIPYALQKIKEKGYRMVTVAECLNEAPYQAITKPSARDVPPAPQPRTRQPIRQNLTYQQKIQVIDFYHQNRNRLSMESMIPPLRAMGFTTICQSTISRFIKSESKIRQCAEAQRAHVKRPSIVVLPEVEEALLRWIEQQVQTVSGDAIVQRAREICDELNVPEEQRIGFSRGWLDSFKKRNGLSSGRQSATS</sequence>
<dbReference type="InterPro" id="IPR011330">
    <property type="entry name" value="Glyco_hydro/deAcase_b/a-brl"/>
</dbReference>
<keyword evidence="6 13" id="KW-0732">Signal</keyword>
<dbReference type="InterPro" id="IPR002509">
    <property type="entry name" value="NODB_dom"/>
</dbReference>
<evidence type="ECO:0000259" key="15">
    <source>
        <dbReference type="PROSITE" id="PS51677"/>
    </source>
</evidence>
<dbReference type="Gene3D" id="1.10.10.60">
    <property type="entry name" value="Homeodomain-like"/>
    <property type="match status" value="1"/>
</dbReference>
<evidence type="ECO:0000313" key="16">
    <source>
        <dbReference type="EMBL" id="CAE7140523.1"/>
    </source>
</evidence>
<organism evidence="16 17">
    <name type="scientific">Rhizoctonia solani</name>
    <dbReference type="NCBI Taxonomy" id="456999"/>
    <lineage>
        <taxon>Eukaryota</taxon>
        <taxon>Fungi</taxon>
        <taxon>Dikarya</taxon>
        <taxon>Basidiomycota</taxon>
        <taxon>Agaricomycotina</taxon>
        <taxon>Agaricomycetes</taxon>
        <taxon>Cantharellales</taxon>
        <taxon>Ceratobasidiaceae</taxon>
        <taxon>Rhizoctonia</taxon>
    </lineage>
</organism>
<keyword evidence="11" id="KW-0449">Lipoprotein</keyword>
<evidence type="ECO:0000256" key="3">
    <source>
        <dbReference type="ARBA" id="ARBA00022475"/>
    </source>
</evidence>
<keyword evidence="7" id="KW-0378">Hydrolase</keyword>
<evidence type="ECO:0000256" key="8">
    <source>
        <dbReference type="ARBA" id="ARBA00023125"/>
    </source>
</evidence>
<keyword evidence="3" id="KW-1003">Cell membrane</keyword>
<dbReference type="SUPFAM" id="SSF88713">
    <property type="entry name" value="Glycoside hydrolase/deacetylase"/>
    <property type="match status" value="1"/>
</dbReference>
<dbReference type="SUPFAM" id="SSF46689">
    <property type="entry name" value="Homeodomain-like"/>
    <property type="match status" value="1"/>
</dbReference>
<dbReference type="PROSITE" id="PS51253">
    <property type="entry name" value="HTH_CENPB"/>
    <property type="match status" value="1"/>
</dbReference>
<keyword evidence="12" id="KW-0961">Cell wall biogenesis/degradation</keyword>
<keyword evidence="10" id="KW-0119">Carbohydrate metabolism</keyword>
<evidence type="ECO:0000313" key="17">
    <source>
        <dbReference type="Proteomes" id="UP000663827"/>
    </source>
</evidence>
<evidence type="ECO:0000256" key="12">
    <source>
        <dbReference type="ARBA" id="ARBA00023316"/>
    </source>
</evidence>
<feature type="domain" description="HTH CENPB-type" evidence="14">
    <location>
        <begin position="325"/>
        <end position="396"/>
    </location>
</feature>
<dbReference type="CDD" id="cd10951">
    <property type="entry name" value="CE4_ClCDA_like"/>
    <property type="match status" value="1"/>
</dbReference>
<evidence type="ECO:0000259" key="14">
    <source>
        <dbReference type="PROSITE" id="PS51253"/>
    </source>
</evidence>
<evidence type="ECO:0000256" key="9">
    <source>
        <dbReference type="ARBA" id="ARBA00023136"/>
    </source>
</evidence>
<protein>
    <recommendedName>
        <fullName evidence="18">Chitin deacetylase</fullName>
    </recommendedName>
</protein>
<evidence type="ECO:0000256" key="5">
    <source>
        <dbReference type="ARBA" id="ARBA00022723"/>
    </source>
</evidence>
<dbReference type="GO" id="GO:0098552">
    <property type="term" value="C:side of membrane"/>
    <property type="evidence" value="ECO:0007669"/>
    <property type="project" value="UniProtKB-KW"/>
</dbReference>
<evidence type="ECO:0000256" key="13">
    <source>
        <dbReference type="SAM" id="SignalP"/>
    </source>
</evidence>
<evidence type="ECO:0000256" key="6">
    <source>
        <dbReference type="ARBA" id="ARBA00022729"/>
    </source>
</evidence>
<evidence type="ECO:0000256" key="4">
    <source>
        <dbReference type="ARBA" id="ARBA00022622"/>
    </source>
</evidence>
<comment type="caution">
    <text evidence="16">The sequence shown here is derived from an EMBL/GenBank/DDBJ whole genome shotgun (WGS) entry which is preliminary data.</text>
</comment>
<comment type="cofactor">
    <cofactor evidence="1">
        <name>Co(2+)</name>
        <dbReference type="ChEBI" id="CHEBI:48828"/>
    </cofactor>
</comment>
<accession>A0A8H3DXQ2</accession>